<sequence length="77" mass="8140">MPIVDPEDLLGFDPDGRRCTVGFGVESWESCTANDASVGVGTDGGRVVLVGTRTALETDPEPRHGYTFDRLAFGPGV</sequence>
<organism evidence="1 2">
    <name type="scientific">Halorientalis pallida</name>
    <dbReference type="NCBI Taxonomy" id="2479928"/>
    <lineage>
        <taxon>Archaea</taxon>
        <taxon>Methanobacteriati</taxon>
        <taxon>Methanobacteriota</taxon>
        <taxon>Stenosarchaea group</taxon>
        <taxon>Halobacteria</taxon>
        <taxon>Halobacteriales</taxon>
        <taxon>Haloarculaceae</taxon>
        <taxon>Halorientalis</taxon>
    </lineage>
</organism>
<accession>A0A498L0Y7</accession>
<proteinExistence type="predicted"/>
<dbReference type="RefSeq" id="WP_153188281.1">
    <property type="nucleotide sequence ID" value="NZ_RDFA01000002.1"/>
</dbReference>
<dbReference type="AlphaFoldDB" id="A0A498L0Y7"/>
<evidence type="ECO:0000313" key="1">
    <source>
        <dbReference type="EMBL" id="RXK50493.1"/>
    </source>
</evidence>
<protein>
    <submittedName>
        <fullName evidence="1">Uncharacterized protein</fullName>
    </submittedName>
</protein>
<reference evidence="1 2" key="1">
    <citation type="submission" date="2019-01" db="EMBL/GenBank/DDBJ databases">
        <title>Halorientalis sp. F13-25 a new haloarchaeum isolated from hypersaline water.</title>
        <authorList>
            <person name="Ana D.-V."/>
            <person name="Cristina S.-P."/>
            <person name="Antonio V."/>
        </authorList>
    </citation>
    <scope>NUCLEOTIDE SEQUENCE [LARGE SCALE GENOMIC DNA]</scope>
    <source>
        <strain evidence="1 2">F13-25</strain>
    </source>
</reference>
<evidence type="ECO:0000313" key="2">
    <source>
        <dbReference type="Proteomes" id="UP000289691"/>
    </source>
</evidence>
<name>A0A498L0Y7_9EURY</name>
<gene>
    <name evidence="1" type="ORF">EAF64_08075</name>
</gene>
<dbReference type="EMBL" id="RDFA01000002">
    <property type="protein sequence ID" value="RXK50493.1"/>
    <property type="molecule type" value="Genomic_DNA"/>
</dbReference>
<dbReference type="Proteomes" id="UP000289691">
    <property type="component" value="Unassembled WGS sequence"/>
</dbReference>
<keyword evidence="2" id="KW-1185">Reference proteome</keyword>
<comment type="caution">
    <text evidence="1">The sequence shown here is derived from an EMBL/GenBank/DDBJ whole genome shotgun (WGS) entry which is preliminary data.</text>
</comment>